<keyword evidence="3" id="KW-1185">Reference proteome</keyword>
<name>A0A9P9KUU3_FUSSL</name>
<dbReference type="EMBL" id="JAGTJS010000005">
    <property type="protein sequence ID" value="KAH7268857.1"/>
    <property type="molecule type" value="Genomic_DNA"/>
</dbReference>
<evidence type="ECO:0000313" key="3">
    <source>
        <dbReference type="Proteomes" id="UP000736672"/>
    </source>
</evidence>
<evidence type="ECO:0000256" key="1">
    <source>
        <dbReference type="SAM" id="MobiDB-lite"/>
    </source>
</evidence>
<organism evidence="2 3">
    <name type="scientific">Fusarium solani</name>
    <name type="common">Filamentous fungus</name>
    <dbReference type="NCBI Taxonomy" id="169388"/>
    <lineage>
        <taxon>Eukaryota</taxon>
        <taxon>Fungi</taxon>
        <taxon>Dikarya</taxon>
        <taxon>Ascomycota</taxon>
        <taxon>Pezizomycotina</taxon>
        <taxon>Sordariomycetes</taxon>
        <taxon>Hypocreomycetidae</taxon>
        <taxon>Hypocreales</taxon>
        <taxon>Nectriaceae</taxon>
        <taxon>Fusarium</taxon>
        <taxon>Fusarium solani species complex</taxon>
    </lineage>
</organism>
<protein>
    <submittedName>
        <fullName evidence="2">Uncharacterized protein</fullName>
    </submittedName>
</protein>
<dbReference type="AlphaFoldDB" id="A0A9P9KUU3"/>
<evidence type="ECO:0000313" key="2">
    <source>
        <dbReference type="EMBL" id="KAH7268857.1"/>
    </source>
</evidence>
<feature type="compositionally biased region" description="Basic residues" evidence="1">
    <location>
        <begin position="83"/>
        <end position="99"/>
    </location>
</feature>
<feature type="region of interest" description="Disordered" evidence="1">
    <location>
        <begin position="227"/>
        <end position="267"/>
    </location>
</feature>
<accession>A0A9P9KUU3</accession>
<gene>
    <name evidence="2" type="ORF">B0J15DRAFT_579319</name>
</gene>
<reference evidence="2" key="1">
    <citation type="journal article" date="2021" name="Nat. Commun.">
        <title>Genetic determinants of endophytism in the Arabidopsis root mycobiome.</title>
        <authorList>
            <person name="Mesny F."/>
            <person name="Miyauchi S."/>
            <person name="Thiergart T."/>
            <person name="Pickel B."/>
            <person name="Atanasova L."/>
            <person name="Karlsson M."/>
            <person name="Huettel B."/>
            <person name="Barry K.W."/>
            <person name="Haridas S."/>
            <person name="Chen C."/>
            <person name="Bauer D."/>
            <person name="Andreopoulos W."/>
            <person name="Pangilinan J."/>
            <person name="LaButti K."/>
            <person name="Riley R."/>
            <person name="Lipzen A."/>
            <person name="Clum A."/>
            <person name="Drula E."/>
            <person name="Henrissat B."/>
            <person name="Kohler A."/>
            <person name="Grigoriev I.V."/>
            <person name="Martin F.M."/>
            <person name="Hacquard S."/>
        </authorList>
    </citation>
    <scope>NUCLEOTIDE SEQUENCE</scope>
    <source>
        <strain evidence="2">FSSC 5 MPI-SDFR-AT-0091</strain>
    </source>
</reference>
<dbReference type="Proteomes" id="UP000736672">
    <property type="component" value="Unassembled WGS sequence"/>
</dbReference>
<comment type="caution">
    <text evidence="2">The sequence shown here is derived from an EMBL/GenBank/DDBJ whole genome shotgun (WGS) entry which is preliminary data.</text>
</comment>
<feature type="compositionally biased region" description="Polar residues" evidence="1">
    <location>
        <begin position="227"/>
        <end position="241"/>
    </location>
</feature>
<dbReference type="OrthoDB" id="5083482at2759"/>
<feature type="region of interest" description="Disordered" evidence="1">
    <location>
        <begin position="1"/>
        <end position="126"/>
    </location>
</feature>
<feature type="compositionally biased region" description="Polar residues" evidence="1">
    <location>
        <begin position="248"/>
        <end position="267"/>
    </location>
</feature>
<proteinExistence type="predicted"/>
<sequence length="267" mass="28893">MADTRRGAFATKRHRRSSSGATPRRTPVAIMAPLAARPTQDHEDESEQDNAQHGDTNVGPAPKRIMLNSITDMANPEMVRNTPGKRGRATKATKSKRKSSQQQETQLPSGPEPIVGGSGQGFNFSPLQQSGTPILLTAARMAPVPGLGYLFQDQYGIQMLVPYSMLPTQPRQQSFWPANYQASASQPMATSVSGPHLYGMPGGMGVGNLQYLNSGLAQYPQLQAQPVLRSTRSQPQTQASEQGCFDESFTTASFESQTMTPSPQNQN</sequence>